<organism evidence="1 2">
    <name type="scientific">uncultured phage cr25_1</name>
    <dbReference type="NCBI Taxonomy" id="2986395"/>
    <lineage>
        <taxon>Viruses</taxon>
        <taxon>Duplodnaviria</taxon>
        <taxon>Heunggongvirae</taxon>
        <taxon>Uroviricota</taxon>
        <taxon>Caudoviricetes</taxon>
        <taxon>Crassvirales</taxon>
        <taxon>Crevaviridae</taxon>
        <taxon>Coarsevirinae</taxon>
        <taxon>Junduvirus</taxon>
        <taxon>Junduvirus copri</taxon>
    </lineage>
</organism>
<evidence type="ECO:0000313" key="2">
    <source>
        <dbReference type="Proteomes" id="UP000827441"/>
    </source>
</evidence>
<dbReference type="Proteomes" id="UP000827441">
    <property type="component" value="Segment"/>
</dbReference>
<evidence type="ECO:0000313" key="1">
    <source>
        <dbReference type="EMBL" id="QWM90256.1"/>
    </source>
</evidence>
<dbReference type="KEGG" id="vg:75690780"/>
<gene>
    <name evidence="1" type="primary">gp_23189</name>
</gene>
<accession>A0AAE7RVQ4</accession>
<protein>
    <submittedName>
        <fullName evidence="1">Uncharacterized protein</fullName>
    </submittedName>
</protein>
<dbReference type="GeneID" id="75690780"/>
<sequence>MTERVKVQVNKIVAFIPVKEYLKLYGNPTTVFHGHSLDIPMIFKQKISKDEILVYEPLNGKHSIYNIDRILVKDIVVRFKDIEDYTHYQTELDFDESV</sequence>
<dbReference type="EMBL" id="MZ130487">
    <property type="protein sequence ID" value="QWM90256.1"/>
    <property type="molecule type" value="Genomic_DNA"/>
</dbReference>
<keyword evidence="2" id="KW-1185">Reference proteome</keyword>
<name>A0AAE7RVQ4_9CAUD</name>
<reference evidence="1 2" key="1">
    <citation type="submission" date="2021-04" db="EMBL/GenBank/DDBJ databases">
        <authorList>
            <person name="Shkoporov A.N."/>
            <person name="Stockdale S.R."/>
            <person name="Guerin E."/>
            <person name="Ross R.P."/>
            <person name="Hill C."/>
        </authorList>
    </citation>
    <scope>NUCLEOTIDE SEQUENCE [LARGE SCALE GENOMIC DNA]</scope>
    <source>
        <strain evidence="2">cr25_1</strain>
    </source>
</reference>
<dbReference type="RefSeq" id="YP_010359828.1">
    <property type="nucleotide sequence ID" value="NC_062777.1"/>
</dbReference>
<proteinExistence type="predicted"/>